<protein>
    <submittedName>
        <fullName evidence="2">Uncharacterized protein</fullName>
    </submittedName>
</protein>
<evidence type="ECO:0000256" key="1">
    <source>
        <dbReference type="SAM" id="MobiDB-lite"/>
    </source>
</evidence>
<comment type="caution">
    <text evidence="2">The sequence shown here is derived from an EMBL/GenBank/DDBJ whole genome shotgun (WGS) entry which is preliminary data.</text>
</comment>
<dbReference type="RefSeq" id="WP_284215912.1">
    <property type="nucleotide sequence ID" value="NZ_BSOT01000005.1"/>
</dbReference>
<reference evidence="2" key="1">
    <citation type="journal article" date="2014" name="Int. J. Syst. Evol. Microbiol.">
        <title>Complete genome sequence of Corynebacterium casei LMG S-19264T (=DSM 44701T), isolated from a smear-ripened cheese.</title>
        <authorList>
            <consortium name="US DOE Joint Genome Institute (JGI-PGF)"/>
            <person name="Walter F."/>
            <person name="Albersmeier A."/>
            <person name="Kalinowski J."/>
            <person name="Ruckert C."/>
        </authorList>
    </citation>
    <scope>NUCLEOTIDE SEQUENCE</scope>
    <source>
        <strain evidence="2">NBRC 110023</strain>
    </source>
</reference>
<dbReference type="EMBL" id="BSOT01000005">
    <property type="protein sequence ID" value="GLR69590.1"/>
    <property type="molecule type" value="Genomic_DNA"/>
</dbReference>
<gene>
    <name evidence="2" type="ORF">GCM10007852_04980</name>
</gene>
<keyword evidence="3" id="KW-1185">Reference proteome</keyword>
<reference evidence="2" key="2">
    <citation type="submission" date="2023-01" db="EMBL/GenBank/DDBJ databases">
        <title>Draft genome sequence of Agaribacter marinus strain NBRC 110023.</title>
        <authorList>
            <person name="Sun Q."/>
            <person name="Mori K."/>
        </authorList>
    </citation>
    <scope>NUCLEOTIDE SEQUENCE</scope>
    <source>
        <strain evidence="2">NBRC 110023</strain>
    </source>
</reference>
<name>A0AA37WJC2_9ALTE</name>
<evidence type="ECO:0000313" key="3">
    <source>
        <dbReference type="Proteomes" id="UP001156601"/>
    </source>
</evidence>
<proteinExistence type="predicted"/>
<evidence type="ECO:0000313" key="2">
    <source>
        <dbReference type="EMBL" id="GLR69590.1"/>
    </source>
</evidence>
<dbReference type="AlphaFoldDB" id="A0AA37WJC2"/>
<feature type="region of interest" description="Disordered" evidence="1">
    <location>
        <begin position="220"/>
        <end position="242"/>
    </location>
</feature>
<sequence>MSDQYESISNEDLMALWLDNQLNDKQRAAFEQRCLNDDDFAELVQSANQTSVIADTAKDFELPTWDKENSFNFEKYKKVSQPWWQWQGLPLSSVVCSFVAIFMVLTDLNIESRDGRFSIGFGSQLPQETINKLVEQKLNDKLLEQQKTNQVLFAQYLQTLQNQQTENSTQLTQYLLTSSRQERREDFAELIKYVNDQRRDDQLFYANQLKDFQQELSFQVGQRPNYTSPNSGDFDSTQLNDE</sequence>
<dbReference type="Proteomes" id="UP001156601">
    <property type="component" value="Unassembled WGS sequence"/>
</dbReference>
<accession>A0AA37WJC2</accession>
<organism evidence="2 3">
    <name type="scientific">Agaribacter marinus</name>
    <dbReference type="NCBI Taxonomy" id="1431249"/>
    <lineage>
        <taxon>Bacteria</taxon>
        <taxon>Pseudomonadati</taxon>
        <taxon>Pseudomonadota</taxon>
        <taxon>Gammaproteobacteria</taxon>
        <taxon>Alteromonadales</taxon>
        <taxon>Alteromonadaceae</taxon>
        <taxon>Agaribacter</taxon>
    </lineage>
</organism>